<keyword evidence="1" id="KW-0808">Transferase</keyword>
<evidence type="ECO:0000313" key="7">
    <source>
        <dbReference type="Proteomes" id="UP000069940"/>
    </source>
</evidence>
<sequence length="456" mass="52550">MTLTSIADPFVPYSMPFSQYQEQLEWIFKHNEFPEERYKTSFLAVCGKEIFTELKRLFPGKNFNDLTYKQMTDELKKRYDKNDSAVVHSYKFWTKRQGRNESLEDFVITVKNLAERCDFGEFKDRAIRDMLVIGVNDTQLQKRLCDEEDLSAAKAERLILNSEISASRTKQLNHDDDRRVSVVARLGYRSDVSRSRNRFRGRSRSFDRNRSFSSRSRSNGRQDSRYQSKRGARSGKPVYLCSFCRKTGHTRKFCYRLHGKSPSKSKASVKFIDSPKPSSSSKNSGLFKRLKKDLDNDSDYSDGMPCLMISSVNKISDPCYVEVLINRKRLTMEIDCGSAESVISEELYLRNFASCELQRCNKKLVVIDGNKLKVVGKICVDVQLAGNRKQLTMVVLRCNNDFIPLVGRKWLDEFYSGWRNTFTNPPLTVGNIDVADEQTVIDEVKNFSWGKDSVGA</sequence>
<reference evidence="6" key="2">
    <citation type="submission" date="2025-05" db="UniProtKB">
        <authorList>
            <consortium name="EnsemblMetazoa"/>
        </authorList>
    </citation>
    <scope>IDENTIFICATION</scope>
    <source>
        <strain evidence="6">Foshan</strain>
    </source>
</reference>
<dbReference type="InterPro" id="IPR021109">
    <property type="entry name" value="Peptidase_aspartic_dom_sf"/>
</dbReference>
<keyword evidence="3" id="KW-0540">Nuclease</keyword>
<dbReference type="PANTHER" id="PTHR37984">
    <property type="entry name" value="PROTEIN CBG26694"/>
    <property type="match status" value="1"/>
</dbReference>
<dbReference type="RefSeq" id="XP_062703315.1">
    <property type="nucleotide sequence ID" value="XM_062847331.1"/>
</dbReference>
<keyword evidence="4" id="KW-0255">Endonuclease</keyword>
<name>A0ABM1Y0C5_AEDAL</name>
<dbReference type="EnsemblMetazoa" id="AALFPA23_004501.R5513">
    <property type="protein sequence ID" value="AALFPA23_004501.P5513"/>
    <property type="gene ID" value="AALFPA23_004501"/>
</dbReference>
<dbReference type="Gene3D" id="2.40.70.10">
    <property type="entry name" value="Acid Proteases"/>
    <property type="match status" value="1"/>
</dbReference>
<dbReference type="SUPFAM" id="SSF50630">
    <property type="entry name" value="Acid proteases"/>
    <property type="match status" value="1"/>
</dbReference>
<keyword evidence="2" id="KW-0548">Nucleotidyltransferase</keyword>
<evidence type="ECO:0008006" key="8">
    <source>
        <dbReference type="Google" id="ProtNLM"/>
    </source>
</evidence>
<evidence type="ECO:0000256" key="1">
    <source>
        <dbReference type="ARBA" id="ARBA00022679"/>
    </source>
</evidence>
<organism evidence="6 7">
    <name type="scientific">Aedes albopictus</name>
    <name type="common">Asian tiger mosquito</name>
    <name type="synonym">Stegomyia albopicta</name>
    <dbReference type="NCBI Taxonomy" id="7160"/>
    <lineage>
        <taxon>Eukaryota</taxon>
        <taxon>Metazoa</taxon>
        <taxon>Ecdysozoa</taxon>
        <taxon>Arthropoda</taxon>
        <taxon>Hexapoda</taxon>
        <taxon>Insecta</taxon>
        <taxon>Pterygota</taxon>
        <taxon>Neoptera</taxon>
        <taxon>Endopterygota</taxon>
        <taxon>Diptera</taxon>
        <taxon>Nematocera</taxon>
        <taxon>Culicoidea</taxon>
        <taxon>Culicidae</taxon>
        <taxon>Culicinae</taxon>
        <taxon>Aedini</taxon>
        <taxon>Aedes</taxon>
        <taxon>Stegomyia</taxon>
    </lineage>
</organism>
<dbReference type="Proteomes" id="UP000069940">
    <property type="component" value="Unassembled WGS sequence"/>
</dbReference>
<dbReference type="InterPro" id="IPR050951">
    <property type="entry name" value="Retrovirus_Pol_polyprotein"/>
</dbReference>
<evidence type="ECO:0000256" key="4">
    <source>
        <dbReference type="ARBA" id="ARBA00022759"/>
    </source>
</evidence>
<protein>
    <recommendedName>
        <fullName evidence="8">Retrotransposon gag domain-containing protein</fullName>
    </recommendedName>
</protein>
<keyword evidence="4" id="KW-0378">Hydrolase</keyword>
<feature type="compositionally biased region" description="Low complexity" evidence="5">
    <location>
        <begin position="274"/>
        <end position="284"/>
    </location>
</feature>
<dbReference type="PANTHER" id="PTHR37984:SF5">
    <property type="entry name" value="PROTEIN NYNRIN-LIKE"/>
    <property type="match status" value="1"/>
</dbReference>
<accession>A0ABM1Y0C5</accession>
<feature type="region of interest" description="Disordered" evidence="5">
    <location>
        <begin position="260"/>
        <end position="286"/>
    </location>
</feature>
<proteinExistence type="predicted"/>
<dbReference type="GeneID" id="134285784"/>
<evidence type="ECO:0000256" key="5">
    <source>
        <dbReference type="SAM" id="MobiDB-lite"/>
    </source>
</evidence>
<keyword evidence="7" id="KW-1185">Reference proteome</keyword>
<evidence type="ECO:0000256" key="2">
    <source>
        <dbReference type="ARBA" id="ARBA00022695"/>
    </source>
</evidence>
<evidence type="ECO:0000256" key="3">
    <source>
        <dbReference type="ARBA" id="ARBA00022722"/>
    </source>
</evidence>
<feature type="region of interest" description="Disordered" evidence="5">
    <location>
        <begin position="198"/>
        <end position="231"/>
    </location>
</feature>
<reference evidence="7" key="1">
    <citation type="journal article" date="2015" name="Proc. Natl. Acad. Sci. U.S.A.">
        <title>Genome sequence of the Asian Tiger mosquito, Aedes albopictus, reveals insights into its biology, genetics, and evolution.</title>
        <authorList>
            <person name="Chen X.G."/>
            <person name="Jiang X."/>
            <person name="Gu J."/>
            <person name="Xu M."/>
            <person name="Wu Y."/>
            <person name="Deng Y."/>
            <person name="Zhang C."/>
            <person name="Bonizzoni M."/>
            <person name="Dermauw W."/>
            <person name="Vontas J."/>
            <person name="Armbruster P."/>
            <person name="Huang X."/>
            <person name="Yang Y."/>
            <person name="Zhang H."/>
            <person name="He W."/>
            <person name="Peng H."/>
            <person name="Liu Y."/>
            <person name="Wu K."/>
            <person name="Chen J."/>
            <person name="Lirakis M."/>
            <person name="Topalis P."/>
            <person name="Van Leeuwen T."/>
            <person name="Hall A.B."/>
            <person name="Jiang X."/>
            <person name="Thorpe C."/>
            <person name="Mueller R.L."/>
            <person name="Sun C."/>
            <person name="Waterhouse R.M."/>
            <person name="Yan G."/>
            <person name="Tu Z.J."/>
            <person name="Fang X."/>
            <person name="James A.A."/>
        </authorList>
    </citation>
    <scope>NUCLEOTIDE SEQUENCE [LARGE SCALE GENOMIC DNA]</scope>
    <source>
        <strain evidence="7">Foshan</strain>
    </source>
</reference>
<evidence type="ECO:0000313" key="6">
    <source>
        <dbReference type="EnsemblMetazoa" id="AALFPA23_004501.P5513"/>
    </source>
</evidence>